<feature type="transmembrane region" description="Helical" evidence="10">
    <location>
        <begin position="112"/>
        <end position="131"/>
    </location>
</feature>
<dbReference type="PANTHER" id="PTHR24232">
    <property type="entry name" value="G-PROTEIN COUPLED RECEPTOR"/>
    <property type="match status" value="1"/>
</dbReference>
<evidence type="ECO:0000256" key="8">
    <source>
        <dbReference type="ARBA" id="ARBA00023224"/>
    </source>
</evidence>
<dbReference type="Gene3D" id="1.20.1070.10">
    <property type="entry name" value="Rhodopsin 7-helix transmembrane proteins"/>
    <property type="match status" value="1"/>
</dbReference>
<feature type="transmembrane region" description="Helical" evidence="10">
    <location>
        <begin position="218"/>
        <end position="239"/>
    </location>
</feature>
<keyword evidence="6 9" id="KW-0675">Receptor</keyword>
<feature type="transmembrane region" description="Helical" evidence="10">
    <location>
        <begin position="43"/>
        <end position="68"/>
    </location>
</feature>
<evidence type="ECO:0000256" key="3">
    <source>
        <dbReference type="ARBA" id="ARBA00022989"/>
    </source>
</evidence>
<evidence type="ECO:0000256" key="1">
    <source>
        <dbReference type="ARBA" id="ARBA00004141"/>
    </source>
</evidence>
<protein>
    <submittedName>
        <fullName evidence="13">G-protein coupled receptor 4</fullName>
    </submittedName>
</protein>
<keyword evidence="7" id="KW-0325">Glycoprotein</keyword>
<keyword evidence="2 9" id="KW-0812">Transmembrane</keyword>
<keyword evidence="3 10" id="KW-1133">Transmembrane helix</keyword>
<evidence type="ECO:0000313" key="13">
    <source>
        <dbReference type="RefSeq" id="XP_018516329.1"/>
    </source>
</evidence>
<dbReference type="AlphaFoldDB" id="A0AAJ7L820"/>
<reference evidence="13" key="1">
    <citation type="submission" date="2025-08" db="UniProtKB">
        <authorList>
            <consortium name="RefSeq"/>
        </authorList>
    </citation>
    <scope>IDENTIFICATION</scope>
    <source>
        <tissue evidence="13">Brain</tissue>
    </source>
</reference>
<evidence type="ECO:0000256" key="5">
    <source>
        <dbReference type="ARBA" id="ARBA00023136"/>
    </source>
</evidence>
<comment type="subcellular location">
    <subcellularLocation>
        <location evidence="1">Membrane</location>
        <topology evidence="1">Multi-pass membrane protein</topology>
    </subcellularLocation>
</comment>
<feature type="transmembrane region" description="Helical" evidence="10">
    <location>
        <begin position="178"/>
        <end position="206"/>
    </location>
</feature>
<gene>
    <name evidence="13" type="primary">LOC108872904</name>
</gene>
<dbReference type="GO" id="GO:0005886">
    <property type="term" value="C:plasma membrane"/>
    <property type="evidence" value="ECO:0007669"/>
    <property type="project" value="TreeGrafter"/>
</dbReference>
<keyword evidence="4 9" id="KW-0297">G-protein coupled receptor</keyword>
<evidence type="ECO:0000256" key="9">
    <source>
        <dbReference type="RuleBase" id="RU000688"/>
    </source>
</evidence>
<dbReference type="Proteomes" id="UP000694890">
    <property type="component" value="Linkage group LG16_LG22"/>
</dbReference>
<keyword evidence="8 9" id="KW-0807">Transducer</keyword>
<evidence type="ECO:0000256" key="4">
    <source>
        <dbReference type="ARBA" id="ARBA00023040"/>
    </source>
</evidence>
<dbReference type="SUPFAM" id="SSF81321">
    <property type="entry name" value="Family A G protein-coupled receptor-like"/>
    <property type="match status" value="1"/>
</dbReference>
<dbReference type="RefSeq" id="XP_018516329.1">
    <property type="nucleotide sequence ID" value="XM_018660813.2"/>
</dbReference>
<dbReference type="Pfam" id="PF00001">
    <property type="entry name" value="7tm_1"/>
    <property type="match status" value="1"/>
</dbReference>
<evidence type="ECO:0000256" key="2">
    <source>
        <dbReference type="ARBA" id="ARBA00022692"/>
    </source>
</evidence>
<sequence>MEDFYKNTSQNTSNINFPYSNITEGYGYNNNSNEFSPDESSLFIIYVVTCIIIGIGLPLTLVAIYGVYSLVRNDHVAPIYVINLLISDIIQFCCMIVEVAKPKDWIAKNIFIFTYCFGLMASVGFMVCVALERYLAISCPLWYRFRRNIKIPIAVCFVVWALPLVFLLPLYFRVDFHILTTIFAVYLLIPLPFFIFSLVGTLNALSTSRISSDEKRRIVAILVVVLLTYMLLFLPTTIWCLDKKVRYNDTLIDLSFTVIQFSPLADLFLYVFIRKGAVDKILASLCCCRMESNDIRRSTD</sequence>
<dbReference type="GO" id="GO:0035025">
    <property type="term" value="P:positive regulation of Rho protein signal transduction"/>
    <property type="evidence" value="ECO:0007669"/>
    <property type="project" value="TreeGrafter"/>
</dbReference>
<dbReference type="PANTHER" id="PTHR24232:SF85">
    <property type="entry name" value="G-PROTEIN COUPLED RECEPTOR 4"/>
    <property type="match status" value="1"/>
</dbReference>
<organism evidence="12 13">
    <name type="scientific">Lates calcarifer</name>
    <name type="common">Barramundi</name>
    <name type="synonym">Holocentrus calcarifer</name>
    <dbReference type="NCBI Taxonomy" id="8187"/>
    <lineage>
        <taxon>Eukaryota</taxon>
        <taxon>Metazoa</taxon>
        <taxon>Chordata</taxon>
        <taxon>Craniata</taxon>
        <taxon>Vertebrata</taxon>
        <taxon>Euteleostomi</taxon>
        <taxon>Actinopterygii</taxon>
        <taxon>Neopterygii</taxon>
        <taxon>Teleostei</taxon>
        <taxon>Neoteleostei</taxon>
        <taxon>Acanthomorphata</taxon>
        <taxon>Carangaria</taxon>
        <taxon>Carangaria incertae sedis</taxon>
        <taxon>Centropomidae</taxon>
        <taxon>Lates</taxon>
    </lineage>
</organism>
<evidence type="ECO:0000256" key="10">
    <source>
        <dbReference type="SAM" id="Phobius"/>
    </source>
</evidence>
<dbReference type="PRINTS" id="PR00237">
    <property type="entry name" value="GPCRRHODOPSN"/>
</dbReference>
<evidence type="ECO:0000313" key="12">
    <source>
        <dbReference type="Proteomes" id="UP000694890"/>
    </source>
</evidence>
<dbReference type="GeneID" id="108872904"/>
<comment type="similarity">
    <text evidence="9">Belongs to the G-protein coupled receptor 1 family.</text>
</comment>
<dbReference type="KEGG" id="lcf:108872904"/>
<dbReference type="PROSITE" id="PS50262">
    <property type="entry name" value="G_PROTEIN_RECEP_F1_2"/>
    <property type="match status" value="1"/>
</dbReference>
<evidence type="ECO:0000256" key="6">
    <source>
        <dbReference type="ARBA" id="ARBA00023170"/>
    </source>
</evidence>
<accession>A0AAJ7L820</accession>
<feature type="transmembrane region" description="Helical" evidence="10">
    <location>
        <begin position="80"/>
        <end position="100"/>
    </location>
</feature>
<dbReference type="InterPro" id="IPR000276">
    <property type="entry name" value="GPCR_Rhodpsn"/>
</dbReference>
<dbReference type="GO" id="GO:0007200">
    <property type="term" value="P:phospholipase C-activating G protein-coupled receptor signaling pathway"/>
    <property type="evidence" value="ECO:0007669"/>
    <property type="project" value="TreeGrafter"/>
</dbReference>
<evidence type="ECO:0000259" key="11">
    <source>
        <dbReference type="PROSITE" id="PS50262"/>
    </source>
</evidence>
<dbReference type="GO" id="GO:0004930">
    <property type="term" value="F:G protein-coupled receptor activity"/>
    <property type="evidence" value="ECO:0007669"/>
    <property type="project" value="UniProtKB-KW"/>
</dbReference>
<name>A0AAJ7L820_LATCA</name>
<feature type="transmembrane region" description="Helical" evidence="10">
    <location>
        <begin position="251"/>
        <end position="273"/>
    </location>
</feature>
<feature type="transmembrane region" description="Helical" evidence="10">
    <location>
        <begin position="151"/>
        <end position="172"/>
    </location>
</feature>
<dbReference type="InterPro" id="IPR017452">
    <property type="entry name" value="GPCR_Rhodpsn_7TM"/>
</dbReference>
<keyword evidence="5 10" id="KW-0472">Membrane</keyword>
<evidence type="ECO:0000256" key="7">
    <source>
        <dbReference type="ARBA" id="ARBA00023180"/>
    </source>
</evidence>
<dbReference type="PROSITE" id="PS00237">
    <property type="entry name" value="G_PROTEIN_RECEP_F1_1"/>
    <property type="match status" value="1"/>
</dbReference>
<feature type="domain" description="G-protein coupled receptors family 1 profile" evidence="11">
    <location>
        <begin position="56"/>
        <end position="270"/>
    </location>
</feature>
<proteinExistence type="inferred from homology"/>